<dbReference type="PRINTS" id="PR00413">
    <property type="entry name" value="HADHALOGNASE"/>
</dbReference>
<keyword evidence="2" id="KW-0378">Hydrolase</keyword>
<evidence type="ECO:0000256" key="1">
    <source>
        <dbReference type="ARBA" id="ARBA00008106"/>
    </source>
</evidence>
<comment type="similarity">
    <text evidence="1">Belongs to the HAD-like hydrolase superfamily. S-2-haloalkanoic acid dehalogenase family.</text>
</comment>
<dbReference type="SUPFAM" id="SSF56784">
    <property type="entry name" value="HAD-like"/>
    <property type="match status" value="1"/>
</dbReference>
<sequence length="221" mass="25628">MKYKAYIFDVYGTLFDVYSVSKACSKYFADHSDYISRLWRQKQLEYCFLRQLMGAYIPFHEVTKQALQFACESLQVSLTNETAEDLLNAYHFLSPYPEVEEVLQALKDETLVVFSNGSPDMLLPLLDNTGLGKYFDYIISVDEVKQYKPSPLAYQHAVSRLNVNREEVLFLSSNTWDIAGASKFGFQTAWINRTNNVMDFLDVTPNYTFTNLLELIEHLKR</sequence>
<dbReference type="InterPro" id="IPR051540">
    <property type="entry name" value="S-2-haloacid_dehalogenase"/>
</dbReference>
<dbReference type="RefSeq" id="WP_064551941.1">
    <property type="nucleotide sequence ID" value="NZ_LXMA01000023.1"/>
</dbReference>
<dbReference type="PANTHER" id="PTHR43316:SF3">
    <property type="entry name" value="HALOACID DEHALOGENASE, TYPE II (AFU_ORTHOLOGUE AFUA_2G07750)-RELATED"/>
    <property type="match status" value="1"/>
</dbReference>
<dbReference type="SFLD" id="SFLDG01129">
    <property type="entry name" value="C1.5:_HAD__Beta-PGM__Phosphata"/>
    <property type="match status" value="1"/>
</dbReference>
<dbReference type="EMBL" id="LXMA01000023">
    <property type="protein sequence ID" value="OAT72972.1"/>
    <property type="molecule type" value="Genomic_DNA"/>
</dbReference>
<reference evidence="4" key="1">
    <citation type="submission" date="2016-05" db="EMBL/GenBank/DDBJ databases">
        <authorList>
            <person name="Wang W."/>
            <person name="Zhu L."/>
        </authorList>
    </citation>
    <scope>NUCLEOTIDE SEQUENCE [LARGE SCALE GENOMIC DNA]</scope>
    <source>
        <strain evidence="4">W-2</strain>
    </source>
</reference>
<dbReference type="AlphaFoldDB" id="A0A1B7KSA3"/>
<evidence type="ECO:0000313" key="3">
    <source>
        <dbReference type="EMBL" id="OAT72972.1"/>
    </source>
</evidence>
<dbReference type="NCBIfam" id="TIGR01428">
    <property type="entry name" value="HAD_type_II"/>
    <property type="match status" value="1"/>
</dbReference>
<proteinExistence type="inferred from homology"/>
<evidence type="ECO:0000313" key="4">
    <source>
        <dbReference type="Proteomes" id="UP000078290"/>
    </source>
</evidence>
<evidence type="ECO:0000256" key="2">
    <source>
        <dbReference type="ARBA" id="ARBA00022801"/>
    </source>
</evidence>
<comment type="caution">
    <text evidence="3">The sequence shown here is derived from an EMBL/GenBank/DDBJ whole genome shotgun (WGS) entry which is preliminary data.</text>
</comment>
<dbReference type="NCBIfam" id="TIGR01549">
    <property type="entry name" value="HAD-SF-IA-v1"/>
    <property type="match status" value="1"/>
</dbReference>
<dbReference type="InterPro" id="IPR006328">
    <property type="entry name" value="2-HAD"/>
</dbReference>
<dbReference type="Gene3D" id="3.40.50.1000">
    <property type="entry name" value="HAD superfamily/HAD-like"/>
    <property type="match status" value="1"/>
</dbReference>
<dbReference type="SFLD" id="SFLDS00003">
    <property type="entry name" value="Haloacid_Dehalogenase"/>
    <property type="match status" value="1"/>
</dbReference>
<organism evidence="3 4">
    <name type="scientific">Parageobacillus thermoglucosidasius</name>
    <name type="common">Geobacillus thermoglucosidasius</name>
    <dbReference type="NCBI Taxonomy" id="1426"/>
    <lineage>
        <taxon>Bacteria</taxon>
        <taxon>Bacillati</taxon>
        <taxon>Bacillota</taxon>
        <taxon>Bacilli</taxon>
        <taxon>Bacillales</taxon>
        <taxon>Anoxybacillaceae</taxon>
        <taxon>Parageobacillus</taxon>
    </lineage>
</organism>
<dbReference type="Gene3D" id="1.10.150.240">
    <property type="entry name" value="Putative phosphatase, domain 2"/>
    <property type="match status" value="1"/>
</dbReference>
<dbReference type="GO" id="GO:0019120">
    <property type="term" value="F:hydrolase activity, acting on acid halide bonds, in C-halide compounds"/>
    <property type="evidence" value="ECO:0007669"/>
    <property type="project" value="InterPro"/>
</dbReference>
<dbReference type="NCBIfam" id="TIGR01509">
    <property type="entry name" value="HAD-SF-IA-v3"/>
    <property type="match status" value="1"/>
</dbReference>
<gene>
    <name evidence="3" type="ORF">A7K69_08590</name>
</gene>
<dbReference type="InterPro" id="IPR006439">
    <property type="entry name" value="HAD-SF_hydro_IA"/>
</dbReference>
<dbReference type="SFLD" id="SFLDG01135">
    <property type="entry name" value="C1.5.6:_HAD__Beta-PGM__Phospha"/>
    <property type="match status" value="1"/>
</dbReference>
<protein>
    <submittedName>
        <fullName evidence="3">Haloacid dehalogenase, type II</fullName>
    </submittedName>
</protein>
<dbReference type="InterPro" id="IPR023214">
    <property type="entry name" value="HAD_sf"/>
</dbReference>
<dbReference type="Proteomes" id="UP000078290">
    <property type="component" value="Unassembled WGS sequence"/>
</dbReference>
<dbReference type="InterPro" id="IPR023198">
    <property type="entry name" value="PGP-like_dom2"/>
</dbReference>
<dbReference type="CDD" id="cd02588">
    <property type="entry name" value="HAD_L2-DEX"/>
    <property type="match status" value="1"/>
</dbReference>
<dbReference type="InterPro" id="IPR036412">
    <property type="entry name" value="HAD-like_sf"/>
</dbReference>
<dbReference type="NCBIfam" id="TIGR01493">
    <property type="entry name" value="HAD-SF-IA-v2"/>
    <property type="match status" value="1"/>
</dbReference>
<dbReference type="OrthoDB" id="264363at2"/>
<dbReference type="Pfam" id="PF00702">
    <property type="entry name" value="Hydrolase"/>
    <property type="match status" value="1"/>
</dbReference>
<dbReference type="SFLD" id="SFLDF00045">
    <property type="entry name" value="2-haloacid_dehalogenase"/>
    <property type="match status" value="1"/>
</dbReference>
<name>A0A1B7KSA3_PARTM</name>
<accession>A0A1B7KSA3</accession>
<dbReference type="PANTHER" id="PTHR43316">
    <property type="entry name" value="HYDROLASE, HALOACID DELAHOGENASE-RELATED"/>
    <property type="match status" value="1"/>
</dbReference>